<dbReference type="SUPFAM" id="SSF51064">
    <property type="entry name" value="Head domain of nucleotide exchange factor GrpE"/>
    <property type="match status" value="1"/>
</dbReference>
<evidence type="ECO:0000256" key="5">
    <source>
        <dbReference type="RuleBase" id="RU004478"/>
    </source>
</evidence>
<dbReference type="Gene3D" id="2.30.22.10">
    <property type="entry name" value="Head domain of nucleotide exchange factor GrpE"/>
    <property type="match status" value="1"/>
</dbReference>
<feature type="compositionally biased region" description="Basic and acidic residues" evidence="7">
    <location>
        <begin position="1"/>
        <end position="23"/>
    </location>
</feature>
<evidence type="ECO:0000256" key="2">
    <source>
        <dbReference type="ARBA" id="ARBA00023186"/>
    </source>
</evidence>
<dbReference type="CDD" id="cd00446">
    <property type="entry name" value="GrpE"/>
    <property type="match status" value="1"/>
</dbReference>
<keyword evidence="6" id="KW-0175">Coiled coil</keyword>
<evidence type="ECO:0000256" key="4">
    <source>
        <dbReference type="RuleBase" id="RU000639"/>
    </source>
</evidence>
<dbReference type="Proteomes" id="UP001550044">
    <property type="component" value="Unassembled WGS sequence"/>
</dbReference>
<keyword evidence="3" id="KW-0963">Cytoplasm</keyword>
<dbReference type="InterPro" id="IPR013805">
    <property type="entry name" value="GrpE_CC"/>
</dbReference>
<comment type="function">
    <text evidence="3 4">Participates actively in the response to hyperosmotic and heat shock by preventing the aggregation of stress-denatured proteins, in association with DnaK and GrpE. It is the nucleotide exchange factor for DnaK and may function as a thermosensor. Unfolded proteins bind initially to DnaJ; upon interaction with the DnaJ-bound protein, DnaK hydrolyzes its bound ATP, resulting in the formation of a stable complex. GrpE releases ADP from DnaK; ATP binding to DnaK triggers the release of the substrate protein, thus completing the reaction cycle. Several rounds of ATP-dependent interactions between DnaJ, DnaK and GrpE are required for fully efficient folding.</text>
</comment>
<dbReference type="SUPFAM" id="SSF58014">
    <property type="entry name" value="Coiled-coil domain of nucleotide exchange factor GrpE"/>
    <property type="match status" value="1"/>
</dbReference>
<dbReference type="HAMAP" id="MF_01151">
    <property type="entry name" value="GrpE"/>
    <property type="match status" value="1"/>
</dbReference>
<gene>
    <name evidence="3 8" type="primary">grpE</name>
    <name evidence="8" type="ORF">ABZV61_33255</name>
</gene>
<dbReference type="PROSITE" id="PS01071">
    <property type="entry name" value="GRPE"/>
    <property type="match status" value="1"/>
</dbReference>
<dbReference type="RefSeq" id="WP_356499208.1">
    <property type="nucleotide sequence ID" value="NZ_JBEXEF010000123.1"/>
</dbReference>
<evidence type="ECO:0000313" key="8">
    <source>
        <dbReference type="EMBL" id="MET8437541.1"/>
    </source>
</evidence>
<dbReference type="EMBL" id="JBEXIP010000040">
    <property type="protein sequence ID" value="MET8437541.1"/>
    <property type="molecule type" value="Genomic_DNA"/>
</dbReference>
<organism evidence="8 9">
    <name type="scientific">Streptomyces sp. 900116325</name>
    <dbReference type="NCBI Taxonomy" id="3154295"/>
    <lineage>
        <taxon>Bacteria</taxon>
        <taxon>Bacillati</taxon>
        <taxon>Actinomycetota</taxon>
        <taxon>Actinomycetes</taxon>
        <taxon>Kitasatosporales</taxon>
        <taxon>Streptomycetaceae</taxon>
        <taxon>Streptomyces</taxon>
    </lineage>
</organism>
<keyword evidence="2 3" id="KW-0143">Chaperone</keyword>
<accession>A0ABV2UI64</accession>
<comment type="subunit">
    <text evidence="3">Homodimer.</text>
</comment>
<protein>
    <recommendedName>
        <fullName evidence="3 4">Protein GrpE</fullName>
    </recommendedName>
    <alternativeName>
        <fullName evidence="3">HSP-70 cofactor</fullName>
    </alternativeName>
</protein>
<dbReference type="Gene3D" id="3.90.20.20">
    <property type="match status" value="1"/>
</dbReference>
<sequence length="196" mass="21541">MSKDPHLRHEGERSPVVMRDVRRTVPVVLRSRRRQDVSGPDGVGQGRPDSDRADPARLRAQIADLTEDLQRVKAEYDNYRKRVRRDRLAVREIAVVNVLTGLLPVLDVVEAARRQGDDAAEVLFDVLEERLAALGLRTVGAAGEPFDPNTHEAIDYCASGTGREAVCAEVLRHGYRVGDRLLRPAQVSVAGPAPAG</sequence>
<evidence type="ECO:0000256" key="3">
    <source>
        <dbReference type="HAMAP-Rule" id="MF_01151"/>
    </source>
</evidence>
<dbReference type="Pfam" id="PF01025">
    <property type="entry name" value="GrpE"/>
    <property type="match status" value="1"/>
</dbReference>
<dbReference type="InterPro" id="IPR009012">
    <property type="entry name" value="GrpE_head"/>
</dbReference>
<comment type="subcellular location">
    <subcellularLocation>
        <location evidence="3">Cytoplasm</location>
    </subcellularLocation>
</comment>
<dbReference type="InterPro" id="IPR000740">
    <property type="entry name" value="GrpE"/>
</dbReference>
<comment type="caution">
    <text evidence="8">The sequence shown here is derived from an EMBL/GenBank/DDBJ whole genome shotgun (WGS) entry which is preliminary data.</text>
</comment>
<keyword evidence="3 4" id="KW-0346">Stress response</keyword>
<evidence type="ECO:0000256" key="6">
    <source>
        <dbReference type="SAM" id="Coils"/>
    </source>
</evidence>
<feature type="region of interest" description="Disordered" evidence="7">
    <location>
        <begin position="1"/>
        <end position="55"/>
    </location>
</feature>
<evidence type="ECO:0000313" key="9">
    <source>
        <dbReference type="Proteomes" id="UP001550044"/>
    </source>
</evidence>
<comment type="similarity">
    <text evidence="1 3 5">Belongs to the GrpE family.</text>
</comment>
<dbReference type="PRINTS" id="PR00773">
    <property type="entry name" value="GRPEPROTEIN"/>
</dbReference>
<keyword evidence="9" id="KW-1185">Reference proteome</keyword>
<proteinExistence type="inferred from homology"/>
<dbReference type="PANTHER" id="PTHR21237">
    <property type="entry name" value="GRPE PROTEIN"/>
    <property type="match status" value="1"/>
</dbReference>
<reference evidence="8 9" key="1">
    <citation type="submission" date="2024-06" db="EMBL/GenBank/DDBJ databases">
        <title>The Natural Products Discovery Center: Release of the First 8490 Sequenced Strains for Exploring Actinobacteria Biosynthetic Diversity.</title>
        <authorList>
            <person name="Kalkreuter E."/>
            <person name="Kautsar S.A."/>
            <person name="Yang D."/>
            <person name="Bader C.D."/>
            <person name="Teijaro C.N."/>
            <person name="Fluegel L."/>
            <person name="Davis C.M."/>
            <person name="Simpson J.R."/>
            <person name="Lauterbach L."/>
            <person name="Steele A.D."/>
            <person name="Gui C."/>
            <person name="Meng S."/>
            <person name="Li G."/>
            <person name="Viehrig K."/>
            <person name="Ye F."/>
            <person name="Su P."/>
            <person name="Kiefer A.F."/>
            <person name="Nichols A."/>
            <person name="Cepeda A.J."/>
            <person name="Yan W."/>
            <person name="Fan B."/>
            <person name="Jiang Y."/>
            <person name="Adhikari A."/>
            <person name="Zheng C.-J."/>
            <person name="Schuster L."/>
            <person name="Cowan T.M."/>
            <person name="Smanski M.J."/>
            <person name="Chevrette M.G."/>
            <person name="De Carvalho L.P.S."/>
            <person name="Shen B."/>
        </authorList>
    </citation>
    <scope>NUCLEOTIDE SEQUENCE [LARGE SCALE GENOMIC DNA]</scope>
    <source>
        <strain evidence="8 9">NPDC005137</strain>
    </source>
</reference>
<name>A0ABV2UI64_9ACTN</name>
<feature type="coiled-coil region" evidence="6">
    <location>
        <begin position="62"/>
        <end position="89"/>
    </location>
</feature>
<evidence type="ECO:0000256" key="1">
    <source>
        <dbReference type="ARBA" id="ARBA00009054"/>
    </source>
</evidence>
<evidence type="ECO:0000256" key="7">
    <source>
        <dbReference type="SAM" id="MobiDB-lite"/>
    </source>
</evidence>
<dbReference type="PANTHER" id="PTHR21237:SF23">
    <property type="entry name" value="GRPE PROTEIN HOMOLOG, MITOCHONDRIAL"/>
    <property type="match status" value="1"/>
</dbReference>